<dbReference type="Pfam" id="PF12796">
    <property type="entry name" value="Ank_2"/>
    <property type="match status" value="1"/>
</dbReference>
<protein>
    <recommendedName>
        <fullName evidence="2">PGG domain-containing protein</fullName>
    </recommendedName>
</protein>
<dbReference type="EMBL" id="BTGU01000124">
    <property type="protein sequence ID" value="GMN62140.1"/>
    <property type="molecule type" value="Genomic_DNA"/>
</dbReference>
<keyword evidence="1" id="KW-0812">Transmembrane</keyword>
<keyword evidence="1" id="KW-0472">Membrane</keyword>
<accession>A0AA88DVY6</accession>
<proteinExistence type="predicted"/>
<feature type="transmembrane region" description="Helical" evidence="1">
    <location>
        <begin position="469"/>
        <end position="489"/>
    </location>
</feature>
<feature type="transmembrane region" description="Helical" evidence="1">
    <location>
        <begin position="579"/>
        <end position="604"/>
    </location>
</feature>
<sequence length="626" mass="69973">MEGVYKSSAVVHIKDDQGTEMTKVISGVASISSSQVPEHAIHVDNVVANPPKHRTPSLHLMEDTKEARQKYLRVCGPLTKAALRGDWGTARVFIEEDRSILTASITKGHHIVLHLAAGTGCEHFVEQLVGMMTSKDLELQDGKGNTAMCFAAINGSVQVAKILLAKNKLLATIRGGRGMTPLYMAVLFGRSEMASLLYPKTEECFKKSDRIGIFFTSIDSGLYDLALKILKTDMSLAEECDKDGKTALHLLAQTPSAFANDNSINWSKVLKSLPGFNSRLKRNSKQTSALELVKCLWEHVLIKGDKYALDLISQPSELLFDATKLGNFEFLAELIDTYPDLVWATDCQNRSIIHVAILHRHANIFNLIHDIGPIKDILATYNEDAENNNILHLAAKLPPPERLKTVSGAALQMQQELLWFQEVQKIAQPRYIKEKNKKGKIPEQIFSNSHKGLLQEGEKWLKNTAQSGMIVSTLIATVVFAAAFTLPGGTNNSGIPNDLQYTSFLIFVLADGLALFSSIVAILMFLSILTSRYAENDFLKSLPLKLMIGLASLFFSMITMMIAFSFTFVLAYHDYRLKWVPFLISIFSFLPIFVFAFQQFPLLFDTFSSTYWSRTDMFQPNRHMLY</sequence>
<feature type="domain" description="PGG" evidence="2">
    <location>
        <begin position="458"/>
        <end position="569"/>
    </location>
</feature>
<dbReference type="AlphaFoldDB" id="A0AA88DVY6"/>
<evidence type="ECO:0000259" key="2">
    <source>
        <dbReference type="Pfam" id="PF13962"/>
    </source>
</evidence>
<keyword evidence="1" id="KW-1133">Transmembrane helix</keyword>
<organism evidence="3 4">
    <name type="scientific">Ficus carica</name>
    <name type="common">Common fig</name>
    <dbReference type="NCBI Taxonomy" id="3494"/>
    <lineage>
        <taxon>Eukaryota</taxon>
        <taxon>Viridiplantae</taxon>
        <taxon>Streptophyta</taxon>
        <taxon>Embryophyta</taxon>
        <taxon>Tracheophyta</taxon>
        <taxon>Spermatophyta</taxon>
        <taxon>Magnoliopsida</taxon>
        <taxon>eudicotyledons</taxon>
        <taxon>Gunneridae</taxon>
        <taxon>Pentapetalae</taxon>
        <taxon>rosids</taxon>
        <taxon>fabids</taxon>
        <taxon>Rosales</taxon>
        <taxon>Moraceae</taxon>
        <taxon>Ficeae</taxon>
        <taxon>Ficus</taxon>
    </lineage>
</organism>
<feature type="transmembrane region" description="Helical" evidence="1">
    <location>
        <begin position="546"/>
        <end position="573"/>
    </location>
</feature>
<reference evidence="3" key="1">
    <citation type="submission" date="2023-07" db="EMBL/GenBank/DDBJ databases">
        <title>draft genome sequence of fig (Ficus carica).</title>
        <authorList>
            <person name="Takahashi T."/>
            <person name="Nishimura K."/>
        </authorList>
    </citation>
    <scope>NUCLEOTIDE SEQUENCE</scope>
</reference>
<dbReference type="Gene3D" id="1.25.40.20">
    <property type="entry name" value="Ankyrin repeat-containing domain"/>
    <property type="match status" value="2"/>
</dbReference>
<comment type="caution">
    <text evidence="3">The sequence shown here is derived from an EMBL/GenBank/DDBJ whole genome shotgun (WGS) entry which is preliminary data.</text>
</comment>
<name>A0AA88DVY6_FICCA</name>
<evidence type="ECO:0000313" key="4">
    <source>
        <dbReference type="Proteomes" id="UP001187192"/>
    </source>
</evidence>
<gene>
    <name evidence="3" type="ORF">TIFTF001_031226</name>
</gene>
<dbReference type="GO" id="GO:0016020">
    <property type="term" value="C:membrane"/>
    <property type="evidence" value="ECO:0007669"/>
    <property type="project" value="TreeGrafter"/>
</dbReference>
<evidence type="ECO:0000256" key="1">
    <source>
        <dbReference type="SAM" id="Phobius"/>
    </source>
</evidence>
<dbReference type="InterPro" id="IPR036770">
    <property type="entry name" value="Ankyrin_rpt-contain_sf"/>
</dbReference>
<dbReference type="PANTHER" id="PTHR24177:SF356">
    <property type="entry name" value="ANKYRIN REPEAT PLANT-LIKE PROTEIN"/>
    <property type="match status" value="1"/>
</dbReference>
<dbReference type="Gramene" id="FCD_00021796-RA">
    <property type="protein sequence ID" value="FCD_00021796-RA:cds"/>
    <property type="gene ID" value="FCD_00021796"/>
</dbReference>
<evidence type="ECO:0000313" key="3">
    <source>
        <dbReference type="EMBL" id="GMN62140.1"/>
    </source>
</evidence>
<dbReference type="PANTHER" id="PTHR24177">
    <property type="entry name" value="CASKIN"/>
    <property type="match status" value="1"/>
</dbReference>
<dbReference type="InterPro" id="IPR002110">
    <property type="entry name" value="Ankyrin_rpt"/>
</dbReference>
<dbReference type="SUPFAM" id="SSF48403">
    <property type="entry name" value="Ankyrin repeat"/>
    <property type="match status" value="2"/>
</dbReference>
<keyword evidence="4" id="KW-1185">Reference proteome</keyword>
<dbReference type="Proteomes" id="UP001187192">
    <property type="component" value="Unassembled WGS sequence"/>
</dbReference>
<dbReference type="SMART" id="SM00248">
    <property type="entry name" value="ANK"/>
    <property type="match status" value="4"/>
</dbReference>
<dbReference type="InterPro" id="IPR026961">
    <property type="entry name" value="PGG_dom"/>
</dbReference>
<feature type="transmembrane region" description="Helical" evidence="1">
    <location>
        <begin position="501"/>
        <end position="526"/>
    </location>
</feature>
<dbReference type="Pfam" id="PF13962">
    <property type="entry name" value="PGG"/>
    <property type="match status" value="1"/>
</dbReference>